<reference evidence="11 12" key="1">
    <citation type="submission" date="2016-12" db="EMBL/GenBank/DDBJ databases">
        <title>Discovery of methanogenic haloarchaea.</title>
        <authorList>
            <person name="Sorokin D.Y."/>
            <person name="Makarova K.S."/>
            <person name="Abbas B."/>
            <person name="Ferrer M."/>
            <person name="Golyshin P.N."/>
        </authorList>
    </citation>
    <scope>NUCLEOTIDE SEQUENCE [LARGE SCALE GENOMIC DNA]</scope>
    <source>
        <strain evidence="11">AMET1</strain>
    </source>
</reference>
<dbReference type="Pfam" id="PF08448">
    <property type="entry name" value="PAS_4"/>
    <property type="match status" value="2"/>
</dbReference>
<dbReference type="InterPro" id="IPR001610">
    <property type="entry name" value="PAC"/>
</dbReference>
<dbReference type="InterPro" id="IPR004358">
    <property type="entry name" value="Sig_transdc_His_kin-like_C"/>
</dbReference>
<dbReference type="Pfam" id="PF00072">
    <property type="entry name" value="Response_reg"/>
    <property type="match status" value="1"/>
</dbReference>
<evidence type="ECO:0000256" key="2">
    <source>
        <dbReference type="ARBA" id="ARBA00012438"/>
    </source>
</evidence>
<dbReference type="PROSITE" id="PS50112">
    <property type="entry name" value="PAS"/>
    <property type="match status" value="2"/>
</dbReference>
<dbReference type="InterPro" id="IPR000014">
    <property type="entry name" value="PAS"/>
</dbReference>
<evidence type="ECO:0000259" key="7">
    <source>
        <dbReference type="PROSITE" id="PS50109"/>
    </source>
</evidence>
<protein>
    <recommendedName>
        <fullName evidence="2">histidine kinase</fullName>
        <ecNumber evidence="2">2.7.13.3</ecNumber>
    </recommendedName>
</protein>
<dbReference type="CDD" id="cd00156">
    <property type="entry name" value="REC"/>
    <property type="match status" value="1"/>
</dbReference>
<evidence type="ECO:0000313" key="12">
    <source>
        <dbReference type="Proteomes" id="UP000195137"/>
    </source>
</evidence>
<dbReference type="InterPro" id="IPR001789">
    <property type="entry name" value="Sig_transdc_resp-reg_receiver"/>
</dbReference>
<dbReference type="EMBL" id="MRZU01000004">
    <property type="protein sequence ID" value="OUJ18323.1"/>
    <property type="molecule type" value="Genomic_DNA"/>
</dbReference>
<dbReference type="CDD" id="cd00130">
    <property type="entry name" value="PAS"/>
    <property type="match status" value="2"/>
</dbReference>
<dbReference type="SMART" id="SM00448">
    <property type="entry name" value="REC"/>
    <property type="match status" value="1"/>
</dbReference>
<evidence type="ECO:0000256" key="4">
    <source>
        <dbReference type="ARBA" id="ARBA00022679"/>
    </source>
</evidence>
<name>A0A1Y3GDD4_9EURY</name>
<feature type="domain" description="PAS" evidence="9">
    <location>
        <begin position="681"/>
        <end position="745"/>
    </location>
</feature>
<dbReference type="InterPro" id="IPR036890">
    <property type="entry name" value="HATPase_C_sf"/>
</dbReference>
<evidence type="ECO:0000259" key="10">
    <source>
        <dbReference type="PROSITE" id="PS50113"/>
    </source>
</evidence>
<dbReference type="InterPro" id="IPR013767">
    <property type="entry name" value="PAS_fold"/>
</dbReference>
<dbReference type="PANTHER" id="PTHR43304">
    <property type="entry name" value="PHYTOCHROME-LIKE PROTEIN CPH1"/>
    <property type="match status" value="1"/>
</dbReference>
<keyword evidence="3 6" id="KW-0597">Phosphoprotein</keyword>
<feature type="domain" description="Response regulatory" evidence="8">
    <location>
        <begin position="2"/>
        <end position="119"/>
    </location>
</feature>
<dbReference type="InterPro" id="IPR005467">
    <property type="entry name" value="His_kinase_dom"/>
</dbReference>
<comment type="catalytic activity">
    <reaction evidence="1">
        <text>ATP + protein L-histidine = ADP + protein N-phospho-L-histidine.</text>
        <dbReference type="EC" id="2.7.13.3"/>
    </reaction>
</comment>
<feature type="domain" description="PAS" evidence="9">
    <location>
        <begin position="307"/>
        <end position="377"/>
    </location>
</feature>
<dbReference type="Gene3D" id="3.30.565.10">
    <property type="entry name" value="Histidine kinase-like ATPase, C-terminal domain"/>
    <property type="match status" value="1"/>
</dbReference>
<proteinExistence type="predicted"/>
<dbReference type="SUPFAM" id="SSF55874">
    <property type="entry name" value="ATPase domain of HSP90 chaperone/DNA topoisomerase II/histidine kinase"/>
    <property type="match status" value="1"/>
</dbReference>
<dbReference type="SUPFAM" id="SSF55785">
    <property type="entry name" value="PYP-like sensor domain (PAS domain)"/>
    <property type="match status" value="4"/>
</dbReference>
<feature type="domain" description="PAC" evidence="10">
    <location>
        <begin position="504"/>
        <end position="559"/>
    </location>
</feature>
<dbReference type="NCBIfam" id="TIGR00229">
    <property type="entry name" value="sensory_box"/>
    <property type="match status" value="4"/>
</dbReference>
<accession>A0A1Y3GDD4</accession>
<dbReference type="SUPFAM" id="SSF55890">
    <property type="entry name" value="Sporulation response regulatory protein Spo0B"/>
    <property type="match status" value="1"/>
</dbReference>
<comment type="caution">
    <text evidence="11">The sequence shown here is derived from an EMBL/GenBank/DDBJ whole genome shotgun (WGS) entry which is preliminary data.</text>
</comment>
<dbReference type="InterPro" id="IPR013655">
    <property type="entry name" value="PAS_fold_3"/>
</dbReference>
<dbReference type="PROSITE" id="PS50113">
    <property type="entry name" value="PAC"/>
    <property type="match status" value="3"/>
</dbReference>
<keyword evidence="4" id="KW-0808">Transferase</keyword>
<dbReference type="SMART" id="SM00091">
    <property type="entry name" value="PAS"/>
    <property type="match status" value="4"/>
</dbReference>
<dbReference type="Pfam" id="PF02518">
    <property type="entry name" value="HATPase_c"/>
    <property type="match status" value="1"/>
</dbReference>
<gene>
    <name evidence="11" type="ORF">AMET1_1234</name>
</gene>
<dbReference type="PROSITE" id="PS50109">
    <property type="entry name" value="HIS_KIN"/>
    <property type="match status" value="1"/>
</dbReference>
<dbReference type="Pfam" id="PF00989">
    <property type="entry name" value="PAS"/>
    <property type="match status" value="1"/>
</dbReference>
<sequence>MDVLLVDDEPSLLELAEIFLEKEYKEFNVETVLSCEEALELLKEDGFDCVVSDYQMPGMDGLEFLRIVREERDSDIPFIVFTGRGREEVAMKALNLGADRYLQKRGDPKSQYSLLSQAIEQEVENWRIKHRAKELKGLRSTIKEVNQVLTKYRDIKKASENICRVLLETKGYLDISLILEKDNVIKPVVSYGEHQRKNWEGHLKSEVDLDDQEIPDCYKQVLKTKDKLIINSKYNSDYCLDCTFCLYKGDHSTVKLPINLEDRRVILSVCLEVGRLDDMELELLKELRKDIQTGFKRMQTEKKLKKSEKRYRSLIESQNDLIVRVDTDNRLTFVNDAYCELFGKTKEELKGEKFTPLIHEDDVEHTLKQMKKLKKPPYRATMEQRAKTKYGWRWIHWEDSAILNKDGEIKEIQGVGRDITELKEKEKKLRKSEKEKSIILENTDEIIAYHDKNHNIQWANKAYQKATEHTLKELKNSKCYQAWGHNQTCKGCPVTKAIETGEPAEAELNPENQEHWPKDQGNWLIKASPVKDDNGDLLGAVEVSMDITERKQAEEELRLLLENMESQAWYLKTPEKYGKVNKAHAKFLGAKKTEIENKNLYEITKTKEEAETCIEGNKKVFNKKQTIKTTEKVTNGQGEKRTLSITKTPKIVDGEVQYVVCSAHDITDRIEREEELVRKNKILTNSPDISVLLNEDGVVKYQSPVDENKLGYKIPDLVGENPLDYIHTEDRDNIQKFFQNILENPDEIEQTEYRHKIPNGEYRWYENTAYNYLEDPDIEGILIQARDITKRKKAEEREKFLHSLLRHDLQNKCQIVQGYLQLSKNHTLPEELKEYLSKAEKAVRDSLDLIEKVRTLRQISEQEEEKQIDLDKVIKNIVTELKDQARGKNIKIQHEKIECRVMGGPLLQELFRNLVENSIIHSQGNKIKISGKQTESKCIITIEDDGKGIPDKNKVFKRGYQKGETGGTGLGLYLAKKITENYNGTIEIKDSELGGAKFQIKLKKP</sequence>
<dbReference type="PRINTS" id="PR00344">
    <property type="entry name" value="BCTRLSENSOR"/>
</dbReference>
<evidence type="ECO:0000256" key="3">
    <source>
        <dbReference type="ARBA" id="ARBA00022553"/>
    </source>
</evidence>
<dbReference type="InterPro" id="IPR013656">
    <property type="entry name" value="PAS_4"/>
</dbReference>
<dbReference type="SMART" id="SM00086">
    <property type="entry name" value="PAC"/>
    <property type="match status" value="3"/>
</dbReference>
<dbReference type="InterPro" id="IPR016120">
    <property type="entry name" value="Sig_transdc_His_kin_SpoOB"/>
</dbReference>
<dbReference type="InterPro" id="IPR011006">
    <property type="entry name" value="CheY-like_superfamily"/>
</dbReference>
<dbReference type="SUPFAM" id="SSF52172">
    <property type="entry name" value="CheY-like"/>
    <property type="match status" value="1"/>
</dbReference>
<dbReference type="Proteomes" id="UP000195137">
    <property type="component" value="Unassembled WGS sequence"/>
</dbReference>
<evidence type="ECO:0000256" key="5">
    <source>
        <dbReference type="ARBA" id="ARBA00022777"/>
    </source>
</evidence>
<dbReference type="Gene3D" id="3.30.450.20">
    <property type="entry name" value="PAS domain"/>
    <property type="match status" value="4"/>
</dbReference>
<feature type="domain" description="PAC" evidence="10">
    <location>
        <begin position="749"/>
        <end position="800"/>
    </location>
</feature>
<dbReference type="InterPro" id="IPR003594">
    <property type="entry name" value="HATPase_dom"/>
</dbReference>
<dbReference type="InterPro" id="IPR035965">
    <property type="entry name" value="PAS-like_dom_sf"/>
</dbReference>
<dbReference type="SMART" id="SM00387">
    <property type="entry name" value="HATPase_c"/>
    <property type="match status" value="1"/>
</dbReference>
<dbReference type="OrthoDB" id="230688at2157"/>
<dbReference type="PROSITE" id="PS50110">
    <property type="entry name" value="RESPONSE_REGULATORY"/>
    <property type="match status" value="1"/>
</dbReference>
<evidence type="ECO:0000259" key="8">
    <source>
        <dbReference type="PROSITE" id="PS50110"/>
    </source>
</evidence>
<keyword evidence="12" id="KW-1185">Reference proteome</keyword>
<dbReference type="CDD" id="cd00075">
    <property type="entry name" value="HATPase"/>
    <property type="match status" value="1"/>
</dbReference>
<evidence type="ECO:0000259" key="9">
    <source>
        <dbReference type="PROSITE" id="PS50112"/>
    </source>
</evidence>
<dbReference type="GO" id="GO:0000155">
    <property type="term" value="F:phosphorelay sensor kinase activity"/>
    <property type="evidence" value="ECO:0007669"/>
    <property type="project" value="InterPro"/>
</dbReference>
<dbReference type="Pfam" id="PF08447">
    <property type="entry name" value="PAS_3"/>
    <property type="match status" value="1"/>
</dbReference>
<dbReference type="PANTHER" id="PTHR43304:SF1">
    <property type="entry name" value="PAC DOMAIN-CONTAINING PROTEIN"/>
    <property type="match status" value="1"/>
</dbReference>
<dbReference type="Gene3D" id="3.40.50.2300">
    <property type="match status" value="1"/>
</dbReference>
<organism evidence="11 12">
    <name type="scientific">Methanonatronarchaeum thermophilum</name>
    <dbReference type="NCBI Taxonomy" id="1927129"/>
    <lineage>
        <taxon>Archaea</taxon>
        <taxon>Methanobacteriati</taxon>
        <taxon>Methanobacteriota</taxon>
        <taxon>Methanonatronarchaeia</taxon>
        <taxon>Methanonatronarchaeales</taxon>
        <taxon>Methanonatronarchaeaceae</taxon>
        <taxon>Methanonatronarchaeum</taxon>
    </lineage>
</organism>
<dbReference type="InterPro" id="IPR052162">
    <property type="entry name" value="Sensor_kinase/Photoreceptor"/>
</dbReference>
<keyword evidence="5 11" id="KW-0418">Kinase</keyword>
<dbReference type="GO" id="GO:0006355">
    <property type="term" value="P:regulation of DNA-templated transcription"/>
    <property type="evidence" value="ECO:0007669"/>
    <property type="project" value="InterPro"/>
</dbReference>
<dbReference type="Gene3D" id="1.10.287.130">
    <property type="match status" value="1"/>
</dbReference>
<dbReference type="EC" id="2.7.13.3" evidence="2"/>
<feature type="modified residue" description="4-aspartylphosphate" evidence="6">
    <location>
        <position position="53"/>
    </location>
</feature>
<feature type="domain" description="PAC" evidence="10">
    <location>
        <begin position="376"/>
        <end position="431"/>
    </location>
</feature>
<dbReference type="InterPro" id="IPR000700">
    <property type="entry name" value="PAS-assoc_C"/>
</dbReference>
<evidence type="ECO:0000256" key="1">
    <source>
        <dbReference type="ARBA" id="ARBA00000085"/>
    </source>
</evidence>
<evidence type="ECO:0000256" key="6">
    <source>
        <dbReference type="PROSITE-ProRule" id="PRU00169"/>
    </source>
</evidence>
<evidence type="ECO:0000313" key="11">
    <source>
        <dbReference type="EMBL" id="OUJ18323.1"/>
    </source>
</evidence>
<dbReference type="AlphaFoldDB" id="A0A1Y3GDD4"/>
<feature type="domain" description="Histidine kinase" evidence="7">
    <location>
        <begin position="804"/>
        <end position="1005"/>
    </location>
</feature>
<dbReference type="RefSeq" id="WP_086637609.1">
    <property type="nucleotide sequence ID" value="NZ_MRZU01000004.1"/>
</dbReference>